<gene>
    <name evidence="2" type="ORF">CRH10_02025</name>
</gene>
<feature type="transmembrane region" description="Helical" evidence="1">
    <location>
        <begin position="134"/>
        <end position="153"/>
    </location>
</feature>
<evidence type="ECO:0000313" key="2">
    <source>
        <dbReference type="EMBL" id="ATL89175.1"/>
    </source>
</evidence>
<accession>A0A291T7S4</accession>
<dbReference type="AlphaFoldDB" id="A0A291T7S4"/>
<dbReference type="EMBL" id="CP023819">
    <property type="protein sequence ID" value="ATL89175.1"/>
    <property type="molecule type" value="Genomic_DNA"/>
</dbReference>
<evidence type="ECO:0000256" key="1">
    <source>
        <dbReference type="SAM" id="Phobius"/>
    </source>
</evidence>
<reference evidence="2 3" key="1">
    <citation type="submission" date="2017-10" db="EMBL/GenBank/DDBJ databases">
        <title>Complete Genome Sequence of Faecalibacterium prausnitzii isolated from the gut of healthy adult Indian.</title>
        <authorList>
            <person name="Bag S."/>
            <person name="Ghosh T.S."/>
            <person name="Das B."/>
        </authorList>
    </citation>
    <scope>NUCLEOTIDE SEQUENCE [LARGE SCALE GENOMIC DNA]</scope>
    <source>
        <strain evidence="2 3">Indica</strain>
    </source>
</reference>
<keyword evidence="1" id="KW-0812">Transmembrane</keyword>
<sequence length="154" mass="17413">MGIVENGLDEEVKVNHDDKIVHLQLIQGVIDRMATSAAIYKGFVATIVTGIAAISFTDVRSRVLLVAFLPVICFLAMDTYYLQLEKKYRILYEKVRTETIIPDFALNPYCTDDELKKNHATVWDCLRSPSIRMFYGPIIVLADVVLVLNYIGVI</sequence>
<keyword evidence="1" id="KW-1133">Transmembrane helix</keyword>
<protein>
    <submittedName>
        <fullName evidence="2">Uncharacterized protein</fullName>
    </submittedName>
</protein>
<dbReference type="Proteomes" id="UP000223709">
    <property type="component" value="Chromosome"/>
</dbReference>
<keyword evidence="1" id="KW-0472">Membrane</keyword>
<feature type="transmembrane region" description="Helical" evidence="1">
    <location>
        <begin position="63"/>
        <end position="82"/>
    </location>
</feature>
<feature type="transmembrane region" description="Helical" evidence="1">
    <location>
        <begin position="38"/>
        <end position="57"/>
    </location>
</feature>
<evidence type="ECO:0000313" key="3">
    <source>
        <dbReference type="Proteomes" id="UP000223709"/>
    </source>
</evidence>
<organism evidence="2 3">
    <name type="scientific">Faecalibacterium prausnitzii</name>
    <dbReference type="NCBI Taxonomy" id="853"/>
    <lineage>
        <taxon>Bacteria</taxon>
        <taxon>Bacillati</taxon>
        <taxon>Bacillota</taxon>
        <taxon>Clostridia</taxon>
        <taxon>Eubacteriales</taxon>
        <taxon>Oscillospiraceae</taxon>
        <taxon>Faecalibacterium</taxon>
    </lineage>
</organism>
<proteinExistence type="predicted"/>
<name>A0A291T7S4_9FIRM</name>
<dbReference type="RefSeq" id="WP_098922570.1">
    <property type="nucleotide sequence ID" value="NZ_CP023819.1"/>
</dbReference>